<keyword evidence="3" id="KW-1185">Reference proteome</keyword>
<dbReference type="SUPFAM" id="SSF52540">
    <property type="entry name" value="P-loop containing nucleoside triphosphate hydrolases"/>
    <property type="match status" value="1"/>
</dbReference>
<sequence>MDFLKEYGSSESSSTDNEDDISRDSAEGLSSNLNDRAVRQVKEAHQVNGFHYHMALKLNRCKRWLSSKWYLEENHGISVHFSNIHHNYYSAWKYTTKKDRYVMESKHRPDLWDSKPPKTQSASISRKHKVVENEDDEPSNYSSDNNDDISSEGLYSALKGVKSRTELLAYANEQKLTGKSDIAEFIVNQGPRVVSEGQCASGCNGEWLTCASEVLEQNGIRREAFATVIRELLEKGRSKFRNIMICGPANSGKTFLLNPLTSIYDTFSNPASTSFAWVGAEDAECIFLNDFRWSQQVIQWHDFLLMLEGQVVHLPAPKTHYAKDIVFEKDTPIFCTGKQPFIYIKNGVIDQRETEMMPVRWKIFQFNVQIN</sequence>
<feature type="region of interest" description="Disordered" evidence="1">
    <location>
        <begin position="1"/>
        <end position="35"/>
    </location>
</feature>
<comment type="caution">
    <text evidence="2">The sequence shown here is derived from an EMBL/GenBank/DDBJ whole genome shotgun (WGS) entry which is preliminary data.</text>
</comment>
<proteinExistence type="predicted"/>
<name>A0AAD9PV10_ACRCE</name>
<organism evidence="2 3">
    <name type="scientific">Acropora cervicornis</name>
    <name type="common">Staghorn coral</name>
    <dbReference type="NCBI Taxonomy" id="6130"/>
    <lineage>
        <taxon>Eukaryota</taxon>
        <taxon>Metazoa</taxon>
        <taxon>Cnidaria</taxon>
        <taxon>Anthozoa</taxon>
        <taxon>Hexacorallia</taxon>
        <taxon>Scleractinia</taxon>
        <taxon>Astrocoeniina</taxon>
        <taxon>Acroporidae</taxon>
        <taxon>Acropora</taxon>
    </lineage>
</organism>
<evidence type="ECO:0000313" key="2">
    <source>
        <dbReference type="EMBL" id="KAK2549578.1"/>
    </source>
</evidence>
<protein>
    <recommendedName>
        <fullName evidence="4">Parvovirus non-structural protein 1 helicase domain-containing protein</fullName>
    </recommendedName>
</protein>
<accession>A0AAD9PV10</accession>
<dbReference type="InterPro" id="IPR027417">
    <property type="entry name" value="P-loop_NTPase"/>
</dbReference>
<dbReference type="EMBL" id="JARQWQ010000124">
    <property type="protein sequence ID" value="KAK2549578.1"/>
    <property type="molecule type" value="Genomic_DNA"/>
</dbReference>
<gene>
    <name evidence="2" type="ORF">P5673_029967</name>
</gene>
<reference evidence="2" key="2">
    <citation type="journal article" date="2023" name="Science">
        <title>Genomic signatures of disease resistance in endangered staghorn corals.</title>
        <authorList>
            <person name="Vollmer S.V."/>
            <person name="Selwyn J.D."/>
            <person name="Despard B.A."/>
            <person name="Roesel C.L."/>
        </authorList>
    </citation>
    <scope>NUCLEOTIDE SEQUENCE</scope>
    <source>
        <strain evidence="2">K2</strain>
    </source>
</reference>
<feature type="compositionally biased region" description="Basic and acidic residues" evidence="1">
    <location>
        <begin position="106"/>
        <end position="116"/>
    </location>
</feature>
<evidence type="ECO:0000256" key="1">
    <source>
        <dbReference type="SAM" id="MobiDB-lite"/>
    </source>
</evidence>
<dbReference type="AlphaFoldDB" id="A0AAD9PV10"/>
<dbReference type="Proteomes" id="UP001249851">
    <property type="component" value="Unassembled WGS sequence"/>
</dbReference>
<dbReference type="Gene3D" id="3.40.50.300">
    <property type="entry name" value="P-loop containing nucleotide triphosphate hydrolases"/>
    <property type="match status" value="1"/>
</dbReference>
<reference evidence="2" key="1">
    <citation type="journal article" date="2023" name="G3 (Bethesda)">
        <title>Whole genome assembly and annotation of the endangered Caribbean coral Acropora cervicornis.</title>
        <authorList>
            <person name="Selwyn J.D."/>
            <person name="Vollmer S.V."/>
        </authorList>
    </citation>
    <scope>NUCLEOTIDE SEQUENCE</scope>
    <source>
        <strain evidence="2">K2</strain>
    </source>
</reference>
<feature type="compositionally biased region" description="Low complexity" evidence="1">
    <location>
        <begin position="1"/>
        <end position="15"/>
    </location>
</feature>
<feature type="region of interest" description="Disordered" evidence="1">
    <location>
        <begin position="106"/>
        <end position="148"/>
    </location>
</feature>
<evidence type="ECO:0008006" key="4">
    <source>
        <dbReference type="Google" id="ProtNLM"/>
    </source>
</evidence>
<evidence type="ECO:0000313" key="3">
    <source>
        <dbReference type="Proteomes" id="UP001249851"/>
    </source>
</evidence>